<evidence type="ECO:0000313" key="2">
    <source>
        <dbReference type="EMBL" id="GMH25359.1"/>
    </source>
</evidence>
<evidence type="ECO:0000256" key="1">
    <source>
        <dbReference type="SAM" id="MobiDB-lite"/>
    </source>
</evidence>
<proteinExistence type="predicted"/>
<sequence>MAPSYKAKTSGMESRQANQAEAAGKPSKIQRGWLPAPQTEEAREGFFFLGGPPEHTVTRNRMCTMANMAANRQSPETRDNKRRRVFFPSKLECVRQPAWQTSVKASGSKGAKG</sequence>
<evidence type="ECO:0000313" key="3">
    <source>
        <dbReference type="Proteomes" id="UP001279734"/>
    </source>
</evidence>
<dbReference type="EMBL" id="BSYO01000029">
    <property type="protein sequence ID" value="GMH25359.1"/>
    <property type="molecule type" value="Genomic_DNA"/>
</dbReference>
<organism evidence="2 3">
    <name type="scientific">Nepenthes gracilis</name>
    <name type="common">Slender pitcher plant</name>
    <dbReference type="NCBI Taxonomy" id="150966"/>
    <lineage>
        <taxon>Eukaryota</taxon>
        <taxon>Viridiplantae</taxon>
        <taxon>Streptophyta</taxon>
        <taxon>Embryophyta</taxon>
        <taxon>Tracheophyta</taxon>
        <taxon>Spermatophyta</taxon>
        <taxon>Magnoliopsida</taxon>
        <taxon>eudicotyledons</taxon>
        <taxon>Gunneridae</taxon>
        <taxon>Pentapetalae</taxon>
        <taxon>Caryophyllales</taxon>
        <taxon>Nepenthaceae</taxon>
        <taxon>Nepenthes</taxon>
    </lineage>
</organism>
<gene>
    <name evidence="2" type="ORF">Nepgr_027202</name>
</gene>
<comment type="caution">
    <text evidence="2">The sequence shown here is derived from an EMBL/GenBank/DDBJ whole genome shotgun (WGS) entry which is preliminary data.</text>
</comment>
<name>A0AAD3T9X0_NEPGR</name>
<dbReference type="Proteomes" id="UP001279734">
    <property type="component" value="Unassembled WGS sequence"/>
</dbReference>
<accession>A0AAD3T9X0</accession>
<feature type="region of interest" description="Disordered" evidence="1">
    <location>
        <begin position="1"/>
        <end position="37"/>
    </location>
</feature>
<keyword evidence="3" id="KW-1185">Reference proteome</keyword>
<dbReference type="AlphaFoldDB" id="A0AAD3T9X0"/>
<reference evidence="2" key="1">
    <citation type="submission" date="2023-05" db="EMBL/GenBank/DDBJ databases">
        <title>Nepenthes gracilis genome sequencing.</title>
        <authorList>
            <person name="Fukushima K."/>
        </authorList>
    </citation>
    <scope>NUCLEOTIDE SEQUENCE</scope>
    <source>
        <strain evidence="2">SING2019-196</strain>
    </source>
</reference>
<protein>
    <submittedName>
        <fullName evidence="2">Uncharacterized protein</fullName>
    </submittedName>
</protein>